<evidence type="ECO:0000313" key="10">
    <source>
        <dbReference type="Proteomes" id="UP001155586"/>
    </source>
</evidence>
<dbReference type="RefSeq" id="WP_265687700.1">
    <property type="nucleotide sequence ID" value="NZ_JAKRRX010000053.1"/>
</dbReference>
<evidence type="ECO:0000256" key="2">
    <source>
        <dbReference type="ARBA" id="ARBA00022670"/>
    </source>
</evidence>
<dbReference type="PANTHER" id="PTHR13604">
    <property type="entry name" value="DC12-RELATED"/>
    <property type="match status" value="1"/>
</dbReference>
<evidence type="ECO:0000313" key="9">
    <source>
        <dbReference type="EMBL" id="MCW8334329.1"/>
    </source>
</evidence>
<dbReference type="InterPro" id="IPR003738">
    <property type="entry name" value="SRAP"/>
</dbReference>
<keyword evidence="3" id="KW-0227">DNA damage</keyword>
<sequence length="186" mass="21074">MCGRLNIIDDPLTRLVSQIAGIRFTTKSNSNLCPTDSVSVLATAQGRITQRTLSWGIKPHWAQRLIINAQAETAAIKPTFKQAIHQNRVIIPCSGWYEWTGEKNHKEKYLFRVDDSHPTLMAGIALGEHLVTLTTQANERYRQYHHRMPLLVQEEDVFDWLGSADSKWVDLLKSSPASHLLVTRCA</sequence>
<evidence type="ECO:0000256" key="6">
    <source>
        <dbReference type="ARBA" id="ARBA00023125"/>
    </source>
</evidence>
<proteinExistence type="inferred from homology"/>
<name>A0A9X3HRY7_9VIBR</name>
<comment type="similarity">
    <text evidence="1 8">Belongs to the SOS response-associated peptidase family.</text>
</comment>
<gene>
    <name evidence="9" type="ORF">MD483_10905</name>
</gene>
<accession>A0A9X3HRY7</accession>
<dbReference type="InterPro" id="IPR036590">
    <property type="entry name" value="SRAP-like"/>
</dbReference>
<dbReference type="EC" id="3.4.-.-" evidence="8"/>
<evidence type="ECO:0000256" key="5">
    <source>
        <dbReference type="ARBA" id="ARBA00023124"/>
    </source>
</evidence>
<dbReference type="Pfam" id="PF02586">
    <property type="entry name" value="SRAP"/>
    <property type="match status" value="1"/>
</dbReference>
<dbReference type="Proteomes" id="UP001155586">
    <property type="component" value="Unassembled WGS sequence"/>
</dbReference>
<dbReference type="EMBL" id="JAKRRX010000053">
    <property type="protein sequence ID" value="MCW8334329.1"/>
    <property type="molecule type" value="Genomic_DNA"/>
</dbReference>
<dbReference type="Gene3D" id="3.90.1680.10">
    <property type="entry name" value="SOS response associated peptidase-like"/>
    <property type="match status" value="1"/>
</dbReference>
<protein>
    <recommendedName>
        <fullName evidence="8">Abasic site processing protein</fullName>
        <ecNumber evidence="8">3.4.-.-</ecNumber>
    </recommendedName>
</protein>
<reference evidence="9" key="1">
    <citation type="submission" date="2022-02" db="EMBL/GenBank/DDBJ databases">
        <title>Vibrio sp. nov., a new bacterium isolated from Bohai sea, China.</title>
        <authorList>
            <person name="Yuan Y."/>
        </authorList>
    </citation>
    <scope>NUCLEOTIDE SEQUENCE</scope>
    <source>
        <strain evidence="9">DBSS07</strain>
    </source>
</reference>
<keyword evidence="10" id="KW-1185">Reference proteome</keyword>
<keyword evidence="5" id="KW-0190">Covalent protein-DNA linkage</keyword>
<dbReference type="GO" id="GO:0003697">
    <property type="term" value="F:single-stranded DNA binding"/>
    <property type="evidence" value="ECO:0007669"/>
    <property type="project" value="InterPro"/>
</dbReference>
<keyword evidence="6" id="KW-0238">DNA-binding</keyword>
<dbReference type="GO" id="GO:0016829">
    <property type="term" value="F:lyase activity"/>
    <property type="evidence" value="ECO:0007669"/>
    <property type="project" value="UniProtKB-KW"/>
</dbReference>
<keyword evidence="7" id="KW-0456">Lyase</keyword>
<evidence type="ECO:0000256" key="1">
    <source>
        <dbReference type="ARBA" id="ARBA00008136"/>
    </source>
</evidence>
<evidence type="ECO:0000256" key="8">
    <source>
        <dbReference type="RuleBase" id="RU364100"/>
    </source>
</evidence>
<dbReference type="SUPFAM" id="SSF143081">
    <property type="entry name" value="BB1717-like"/>
    <property type="match status" value="1"/>
</dbReference>
<keyword evidence="4 8" id="KW-0378">Hydrolase</keyword>
<dbReference type="GO" id="GO:0008233">
    <property type="term" value="F:peptidase activity"/>
    <property type="evidence" value="ECO:0007669"/>
    <property type="project" value="UniProtKB-KW"/>
</dbReference>
<evidence type="ECO:0000256" key="3">
    <source>
        <dbReference type="ARBA" id="ARBA00022763"/>
    </source>
</evidence>
<dbReference type="GO" id="GO:0106300">
    <property type="term" value="P:protein-DNA covalent cross-linking repair"/>
    <property type="evidence" value="ECO:0007669"/>
    <property type="project" value="InterPro"/>
</dbReference>
<dbReference type="GO" id="GO:0006508">
    <property type="term" value="P:proteolysis"/>
    <property type="evidence" value="ECO:0007669"/>
    <property type="project" value="UniProtKB-KW"/>
</dbReference>
<keyword evidence="2 8" id="KW-0645">Protease</keyword>
<organism evidence="9 10">
    <name type="scientific">Vibrio paucivorans</name>
    <dbReference type="NCBI Taxonomy" id="2829489"/>
    <lineage>
        <taxon>Bacteria</taxon>
        <taxon>Pseudomonadati</taxon>
        <taxon>Pseudomonadota</taxon>
        <taxon>Gammaproteobacteria</taxon>
        <taxon>Vibrionales</taxon>
        <taxon>Vibrionaceae</taxon>
        <taxon>Vibrio</taxon>
    </lineage>
</organism>
<evidence type="ECO:0000256" key="7">
    <source>
        <dbReference type="ARBA" id="ARBA00023239"/>
    </source>
</evidence>
<comment type="caution">
    <text evidence="9">The sequence shown here is derived from an EMBL/GenBank/DDBJ whole genome shotgun (WGS) entry which is preliminary data.</text>
</comment>
<evidence type="ECO:0000256" key="4">
    <source>
        <dbReference type="ARBA" id="ARBA00022801"/>
    </source>
</evidence>
<dbReference type="AlphaFoldDB" id="A0A9X3HRY7"/>
<dbReference type="PANTHER" id="PTHR13604:SF0">
    <property type="entry name" value="ABASIC SITE PROCESSING PROTEIN HMCES"/>
    <property type="match status" value="1"/>
</dbReference>